<evidence type="ECO:0000256" key="4">
    <source>
        <dbReference type="ARBA" id="ARBA00022475"/>
    </source>
</evidence>
<keyword evidence="12" id="KW-0812">Transmembrane</keyword>
<dbReference type="GO" id="GO:0005886">
    <property type="term" value="C:plasma membrane"/>
    <property type="evidence" value="ECO:0007669"/>
    <property type="project" value="UniProtKB-SubCell"/>
</dbReference>
<dbReference type="CDD" id="cd00082">
    <property type="entry name" value="HisKA"/>
    <property type="match status" value="1"/>
</dbReference>
<evidence type="ECO:0000259" key="14">
    <source>
        <dbReference type="PROSITE" id="PS50112"/>
    </source>
</evidence>
<dbReference type="SUPFAM" id="SSF55785">
    <property type="entry name" value="PYP-like sensor domain (PAS domain)"/>
    <property type="match status" value="1"/>
</dbReference>
<dbReference type="CDD" id="cd16922">
    <property type="entry name" value="HATPase_EvgS-ArcB-TorS-like"/>
    <property type="match status" value="1"/>
</dbReference>
<keyword evidence="5" id="KW-0597">Phosphoprotein</keyword>
<dbReference type="PROSITE" id="PS50112">
    <property type="entry name" value="PAS"/>
    <property type="match status" value="1"/>
</dbReference>
<dbReference type="SUPFAM" id="SSF47384">
    <property type="entry name" value="Homodimeric domain of signal transducing histidine kinase"/>
    <property type="match status" value="1"/>
</dbReference>
<keyword evidence="6" id="KW-0808">Transferase</keyword>
<comment type="subcellular location">
    <subcellularLocation>
        <location evidence="2">Cell membrane</location>
    </subcellularLocation>
</comment>
<dbReference type="PRINTS" id="PR00344">
    <property type="entry name" value="BCTRLSENSOR"/>
</dbReference>
<dbReference type="FunFam" id="3.30.565.10:FF:000023">
    <property type="entry name" value="PAS domain-containing sensor histidine kinase"/>
    <property type="match status" value="1"/>
</dbReference>
<keyword evidence="12" id="KW-1133">Transmembrane helix</keyword>
<keyword evidence="11 12" id="KW-0472">Membrane</keyword>
<dbReference type="Gene3D" id="3.30.565.10">
    <property type="entry name" value="Histidine kinase-like ATPase, C-terminal domain"/>
    <property type="match status" value="1"/>
</dbReference>
<dbReference type="SMART" id="SM00387">
    <property type="entry name" value="HATPase_c"/>
    <property type="match status" value="1"/>
</dbReference>
<evidence type="ECO:0000256" key="5">
    <source>
        <dbReference type="ARBA" id="ARBA00022553"/>
    </source>
</evidence>
<dbReference type="AlphaFoldDB" id="A0A9W6GWE9"/>
<evidence type="ECO:0000256" key="2">
    <source>
        <dbReference type="ARBA" id="ARBA00004236"/>
    </source>
</evidence>
<dbReference type="EC" id="2.7.13.3" evidence="3"/>
<evidence type="ECO:0000259" key="13">
    <source>
        <dbReference type="PROSITE" id="PS50109"/>
    </source>
</evidence>
<evidence type="ECO:0000313" key="15">
    <source>
        <dbReference type="EMBL" id="GLI94188.1"/>
    </source>
</evidence>
<comment type="caution">
    <text evidence="15">The sequence shown here is derived from an EMBL/GenBank/DDBJ whole genome shotgun (WGS) entry which is preliminary data.</text>
</comment>
<evidence type="ECO:0000256" key="1">
    <source>
        <dbReference type="ARBA" id="ARBA00000085"/>
    </source>
</evidence>
<dbReference type="PANTHER" id="PTHR43711">
    <property type="entry name" value="TWO-COMPONENT HISTIDINE KINASE"/>
    <property type="match status" value="1"/>
</dbReference>
<keyword evidence="9" id="KW-0067">ATP-binding</keyword>
<keyword evidence="4" id="KW-1003">Cell membrane</keyword>
<evidence type="ECO:0000256" key="6">
    <source>
        <dbReference type="ARBA" id="ARBA00022679"/>
    </source>
</evidence>
<dbReference type="PROSITE" id="PS50109">
    <property type="entry name" value="HIS_KIN"/>
    <property type="match status" value="1"/>
</dbReference>
<keyword evidence="8 15" id="KW-0418">Kinase</keyword>
<evidence type="ECO:0000256" key="9">
    <source>
        <dbReference type="ARBA" id="ARBA00022840"/>
    </source>
</evidence>
<dbReference type="InterPro" id="IPR004358">
    <property type="entry name" value="Sig_transdc_His_kin-like_C"/>
</dbReference>
<feature type="transmembrane region" description="Helical" evidence="12">
    <location>
        <begin position="194"/>
        <end position="219"/>
    </location>
</feature>
<evidence type="ECO:0000256" key="10">
    <source>
        <dbReference type="ARBA" id="ARBA00023012"/>
    </source>
</evidence>
<dbReference type="InterPro" id="IPR005467">
    <property type="entry name" value="His_kinase_dom"/>
</dbReference>
<feature type="transmembrane region" description="Helical" evidence="12">
    <location>
        <begin position="73"/>
        <end position="92"/>
    </location>
</feature>
<dbReference type="InterPro" id="IPR003661">
    <property type="entry name" value="HisK_dim/P_dom"/>
</dbReference>
<evidence type="ECO:0000256" key="3">
    <source>
        <dbReference type="ARBA" id="ARBA00012438"/>
    </source>
</evidence>
<dbReference type="Pfam" id="PF00512">
    <property type="entry name" value="HisKA"/>
    <property type="match status" value="1"/>
</dbReference>
<evidence type="ECO:0000256" key="11">
    <source>
        <dbReference type="ARBA" id="ARBA00023136"/>
    </source>
</evidence>
<name>A0A9W6GWE9_9HYPH</name>
<dbReference type="InterPro" id="IPR036097">
    <property type="entry name" value="HisK_dim/P_sf"/>
</dbReference>
<feature type="domain" description="Histidine kinase" evidence="13">
    <location>
        <begin position="393"/>
        <end position="613"/>
    </location>
</feature>
<feature type="domain" description="PAS" evidence="14">
    <location>
        <begin position="232"/>
        <end position="302"/>
    </location>
</feature>
<evidence type="ECO:0000313" key="16">
    <source>
        <dbReference type="Proteomes" id="UP001144323"/>
    </source>
</evidence>
<evidence type="ECO:0000256" key="7">
    <source>
        <dbReference type="ARBA" id="ARBA00022741"/>
    </source>
</evidence>
<evidence type="ECO:0000256" key="12">
    <source>
        <dbReference type="SAM" id="Phobius"/>
    </source>
</evidence>
<dbReference type="InterPro" id="IPR000014">
    <property type="entry name" value="PAS"/>
</dbReference>
<dbReference type="Proteomes" id="UP001144323">
    <property type="component" value="Unassembled WGS sequence"/>
</dbReference>
<protein>
    <recommendedName>
        <fullName evidence="3">histidine kinase</fullName>
        <ecNumber evidence="3">2.7.13.3</ecNumber>
    </recommendedName>
</protein>
<feature type="transmembrane region" description="Helical" evidence="12">
    <location>
        <begin position="170"/>
        <end position="188"/>
    </location>
</feature>
<dbReference type="Gene3D" id="3.30.450.20">
    <property type="entry name" value="PAS domain"/>
    <property type="match status" value="1"/>
</dbReference>
<dbReference type="Gene3D" id="1.10.287.130">
    <property type="match status" value="1"/>
</dbReference>
<dbReference type="Pfam" id="PF02518">
    <property type="entry name" value="HATPase_c"/>
    <property type="match status" value="1"/>
</dbReference>
<dbReference type="SMART" id="SM00388">
    <property type="entry name" value="HisKA"/>
    <property type="match status" value="1"/>
</dbReference>
<dbReference type="InterPro" id="IPR050736">
    <property type="entry name" value="Sensor_HK_Regulatory"/>
</dbReference>
<reference evidence="15" key="1">
    <citation type="journal article" date="2023" name="Int. J. Syst. Evol. Microbiol.">
        <title>Methylocystis iwaonis sp. nov., a type II methane-oxidizing bacterium from surface soil of a rice paddy field in Japan, and emended description of the genus Methylocystis (ex Whittenbury et al. 1970) Bowman et al. 1993.</title>
        <authorList>
            <person name="Kaise H."/>
            <person name="Sawadogo J.B."/>
            <person name="Alam M.S."/>
            <person name="Ueno C."/>
            <person name="Dianou D."/>
            <person name="Shinjo R."/>
            <person name="Asakawa S."/>
        </authorList>
    </citation>
    <scope>NUCLEOTIDE SEQUENCE</scope>
    <source>
        <strain evidence="15">LMG27198</strain>
    </source>
</reference>
<accession>A0A9W6GWE9</accession>
<keyword evidence="7" id="KW-0547">Nucleotide-binding</keyword>
<dbReference type="SUPFAM" id="SSF55874">
    <property type="entry name" value="ATPase domain of HSP90 chaperone/DNA topoisomerase II/histidine kinase"/>
    <property type="match status" value="1"/>
</dbReference>
<keyword evidence="16" id="KW-1185">Reference proteome</keyword>
<sequence length="651" mass="69107">MAAPVAANRRTFSSHLRQLCESALNQERPLRYFVRHVVTLQSPARWIDHLVQESAPNSTLDAARRRSFILPRLAFSGAALVAAPVGFVLGGAPSEHQALIFLLTQTPLASVALLARSGRLDMAQSLSIFGWLAMAACVGALGEGYAPVAVAFVAVALVETALARRVMTFLAGAAAVAMLAVAAGATTPPDLDSLTFAAAPLLVTAPPLLYAALLTMCAIRAEDRRSQAQSSDARDLRLLTDAIGDIVLHLDRSGAVAGVIGDTHRTYGLDRRDLVGRGFFQRVHIADRPAFLKLVSDAAAHSAPLTDLLRVQIGVNPSASGDYVEPIFNYFDARMCRAQPAVNEASGEAIETFVPVVCILRDVTAQKQADEAIAAARAESERATAIKTRFLANVSHELRTPLNAIIGFSEMLSNPAVAPSDPAKQREYAGIIASSGNHLLEVVNTILDMSKIEAGSMQLSPEPFALAALIDQCCNMVQLKADQGGVKIVRDYRRDIGEIVGDRRACKQILLNLLSNAVKFTPAGGRVGVRVAPEGNHLAITVTDTGIGIAPADLTRLGDPFFQASATHDRAYEGTGLGLSVVRGLVGLHGGTITVESAVRKGASFTVRLPLDCRAHETRAPAPAKIEAIPRHGAVIGADIRNEEEMVKQIA</sequence>
<proteinExistence type="predicted"/>
<dbReference type="GO" id="GO:0000155">
    <property type="term" value="F:phosphorelay sensor kinase activity"/>
    <property type="evidence" value="ECO:0007669"/>
    <property type="project" value="InterPro"/>
</dbReference>
<evidence type="ECO:0000256" key="8">
    <source>
        <dbReference type="ARBA" id="ARBA00022777"/>
    </source>
</evidence>
<keyword evidence="10" id="KW-0902">Two-component regulatory system</keyword>
<dbReference type="EMBL" id="BSEC01000001">
    <property type="protein sequence ID" value="GLI94188.1"/>
    <property type="molecule type" value="Genomic_DNA"/>
</dbReference>
<comment type="catalytic activity">
    <reaction evidence="1">
        <text>ATP + protein L-histidine = ADP + protein N-phospho-L-histidine.</text>
        <dbReference type="EC" id="2.7.13.3"/>
    </reaction>
</comment>
<dbReference type="PANTHER" id="PTHR43711:SF31">
    <property type="entry name" value="HISTIDINE KINASE"/>
    <property type="match status" value="1"/>
</dbReference>
<dbReference type="GO" id="GO:0005524">
    <property type="term" value="F:ATP binding"/>
    <property type="evidence" value="ECO:0007669"/>
    <property type="project" value="UniProtKB-KW"/>
</dbReference>
<organism evidence="15 16">
    <name type="scientific">Methylocystis echinoides</name>
    <dbReference type="NCBI Taxonomy" id="29468"/>
    <lineage>
        <taxon>Bacteria</taxon>
        <taxon>Pseudomonadati</taxon>
        <taxon>Pseudomonadota</taxon>
        <taxon>Alphaproteobacteria</taxon>
        <taxon>Hyphomicrobiales</taxon>
        <taxon>Methylocystaceae</taxon>
        <taxon>Methylocystis</taxon>
    </lineage>
</organism>
<gene>
    <name evidence="15" type="ORF">LMG27198_31800</name>
</gene>
<dbReference type="InterPro" id="IPR036890">
    <property type="entry name" value="HATPase_C_sf"/>
</dbReference>
<dbReference type="InterPro" id="IPR003594">
    <property type="entry name" value="HATPase_dom"/>
</dbReference>
<dbReference type="InterPro" id="IPR035965">
    <property type="entry name" value="PAS-like_dom_sf"/>
</dbReference>